<evidence type="ECO:0000256" key="3">
    <source>
        <dbReference type="PIRSR" id="PIRSR016184-1"/>
    </source>
</evidence>
<dbReference type="Gene3D" id="3.10.310.10">
    <property type="entry name" value="Diaminopimelate Epimerase, Chain A, domain 1"/>
    <property type="match status" value="2"/>
</dbReference>
<accession>A0A1G7WTB5</accession>
<dbReference type="NCBIfam" id="TIGR00654">
    <property type="entry name" value="PhzF_family"/>
    <property type="match status" value="1"/>
</dbReference>
<dbReference type="PANTHER" id="PTHR13774">
    <property type="entry name" value="PHENAZINE BIOSYNTHESIS PROTEIN"/>
    <property type="match status" value="1"/>
</dbReference>
<name>A0A1G7WTB5_9VIBR</name>
<comment type="similarity">
    <text evidence="1">Belongs to the PhzF family.</text>
</comment>
<dbReference type="GO" id="GO:0016853">
    <property type="term" value="F:isomerase activity"/>
    <property type="evidence" value="ECO:0007669"/>
    <property type="project" value="UniProtKB-KW"/>
</dbReference>
<dbReference type="PANTHER" id="PTHR13774:SF17">
    <property type="entry name" value="PHENAZINE BIOSYNTHESIS-LIKE DOMAIN-CONTAINING PROTEIN"/>
    <property type="match status" value="1"/>
</dbReference>
<dbReference type="AlphaFoldDB" id="A0A1G7WTB5"/>
<gene>
    <name evidence="4" type="ORF">SAMN04488136_102157</name>
</gene>
<feature type="active site" evidence="3">
    <location>
        <position position="46"/>
    </location>
</feature>
<dbReference type="STRING" id="861298.SAMN04488136_102157"/>
<evidence type="ECO:0000313" key="4">
    <source>
        <dbReference type="EMBL" id="SDG75153.1"/>
    </source>
</evidence>
<dbReference type="InterPro" id="IPR003719">
    <property type="entry name" value="Phenazine_PhzF-like"/>
</dbReference>
<reference evidence="4 5" key="1">
    <citation type="submission" date="2016-10" db="EMBL/GenBank/DDBJ databases">
        <authorList>
            <person name="de Groot N.N."/>
        </authorList>
    </citation>
    <scope>NUCLEOTIDE SEQUENCE [LARGE SCALE GENOMIC DNA]</scope>
    <source>
        <strain evidence="4 5">CGMCC 1.10228</strain>
    </source>
</reference>
<dbReference type="Proteomes" id="UP000198854">
    <property type="component" value="Unassembled WGS sequence"/>
</dbReference>
<evidence type="ECO:0000313" key="5">
    <source>
        <dbReference type="Proteomes" id="UP000198854"/>
    </source>
</evidence>
<dbReference type="GO" id="GO:0005737">
    <property type="term" value="C:cytoplasm"/>
    <property type="evidence" value="ECO:0007669"/>
    <property type="project" value="TreeGrafter"/>
</dbReference>
<sequence length="271" mass="29527">MELEIYQVDAFTTTAFKGNPAAVCITEKGLDEHLMLQIADEMAVSETAFLSLDDWRLRWFTPNVEVALCGHGTLAVAHVLAKKGIAKVGDVLAFNTLSGTLNASIEEQHIALNFPAAHLNQTACPAGEWLELFGLKQADVVGCYEFDTKQLLVIKDSAKIEDLAPQFEGLKALTGRGVVVTAESQSQDYDFVSRYFAPWVGVNEDPVTGSAHCALAEYWGPKLNKMVMNAYQASPRGGEISVERLPNQRVKLLGSAVTMLHGKMTLLPSND</sequence>
<dbReference type="RefSeq" id="WP_093269174.1">
    <property type="nucleotide sequence ID" value="NZ_FNDD01000002.1"/>
</dbReference>
<keyword evidence="2" id="KW-0413">Isomerase</keyword>
<evidence type="ECO:0000256" key="1">
    <source>
        <dbReference type="ARBA" id="ARBA00008270"/>
    </source>
</evidence>
<dbReference type="Pfam" id="PF02567">
    <property type="entry name" value="PhzC-PhzF"/>
    <property type="match status" value="1"/>
</dbReference>
<evidence type="ECO:0000256" key="2">
    <source>
        <dbReference type="ARBA" id="ARBA00023235"/>
    </source>
</evidence>
<organism evidence="4 5">
    <name type="scientific">Vibrio xiamenensis</name>
    <dbReference type="NCBI Taxonomy" id="861298"/>
    <lineage>
        <taxon>Bacteria</taxon>
        <taxon>Pseudomonadati</taxon>
        <taxon>Pseudomonadota</taxon>
        <taxon>Gammaproteobacteria</taxon>
        <taxon>Vibrionales</taxon>
        <taxon>Vibrionaceae</taxon>
        <taxon>Vibrio</taxon>
    </lineage>
</organism>
<dbReference type="SUPFAM" id="SSF54506">
    <property type="entry name" value="Diaminopimelate epimerase-like"/>
    <property type="match status" value="1"/>
</dbReference>
<dbReference type="PIRSF" id="PIRSF016184">
    <property type="entry name" value="PhzC_PhzF"/>
    <property type="match status" value="1"/>
</dbReference>
<dbReference type="OrthoDB" id="9788221at2"/>
<proteinExistence type="inferred from homology"/>
<keyword evidence="5" id="KW-1185">Reference proteome</keyword>
<dbReference type="EMBL" id="FNDD01000002">
    <property type="protein sequence ID" value="SDG75153.1"/>
    <property type="molecule type" value="Genomic_DNA"/>
</dbReference>
<protein>
    <submittedName>
        <fullName evidence="4">Phenazine biosynthesis protein PhzF family</fullName>
    </submittedName>
</protein>